<dbReference type="InterPro" id="IPR011990">
    <property type="entry name" value="TPR-like_helical_dom_sf"/>
</dbReference>
<protein>
    <submittedName>
        <fullName evidence="2">Starch-binding associating with outer membrane</fullName>
    </submittedName>
</protein>
<dbReference type="InterPro" id="IPR041662">
    <property type="entry name" value="SusD-like_2"/>
</dbReference>
<name>A0A1T5EWF4_9BACT</name>
<dbReference type="Pfam" id="PF12771">
    <property type="entry name" value="SusD-like_2"/>
    <property type="match status" value="1"/>
</dbReference>
<dbReference type="SUPFAM" id="SSF48452">
    <property type="entry name" value="TPR-like"/>
    <property type="match status" value="1"/>
</dbReference>
<keyword evidence="1" id="KW-0732">Signal</keyword>
<dbReference type="PROSITE" id="PS51257">
    <property type="entry name" value="PROKAR_LIPOPROTEIN"/>
    <property type="match status" value="1"/>
</dbReference>
<evidence type="ECO:0000313" key="3">
    <source>
        <dbReference type="Proteomes" id="UP000190852"/>
    </source>
</evidence>
<reference evidence="3" key="1">
    <citation type="submission" date="2017-02" db="EMBL/GenBank/DDBJ databases">
        <authorList>
            <person name="Varghese N."/>
            <person name="Submissions S."/>
        </authorList>
    </citation>
    <scope>NUCLEOTIDE SEQUENCE [LARGE SCALE GENOMIC DNA]</scope>
    <source>
        <strain evidence="3">DSM 24967</strain>
    </source>
</reference>
<gene>
    <name evidence="2" type="ORF">SAMN05660349_03183</name>
</gene>
<evidence type="ECO:0000256" key="1">
    <source>
        <dbReference type="SAM" id="SignalP"/>
    </source>
</evidence>
<dbReference type="Gene3D" id="1.25.40.390">
    <property type="match status" value="1"/>
</dbReference>
<dbReference type="RefSeq" id="WP_079684550.1">
    <property type="nucleotide sequence ID" value="NZ_FUYQ01000032.1"/>
</dbReference>
<accession>A0A1T5EWF4</accession>
<dbReference type="EMBL" id="FUYQ01000032">
    <property type="protein sequence ID" value="SKB88149.1"/>
    <property type="molecule type" value="Genomic_DNA"/>
</dbReference>
<dbReference type="Proteomes" id="UP000190852">
    <property type="component" value="Unassembled WGS sequence"/>
</dbReference>
<dbReference type="AlphaFoldDB" id="A0A1T5EWF4"/>
<sequence>MKSLLYKFLFVTALFTAVSCEDFETVNSDPNNPKEVPTNMIMAGVQKQIMDNVYDNWFSGRQSLVYSQYWAQRNYTEEDRYQIRESVNNNYFNYLYQSAANLEEIIKLNTDEATAVKMSAYGANANQIAASKILKVWLFQVMTDTWGSIPYTEASKLKEGLYYPKYDDQKEIYTSLIKELTDAANMIDESEPAFVSGDRIYGGDATKWKRFANSLKCRLAIHVSKVDSNWKTYIAEALASGVFQGNADNAAYQYSSTAPEQCGFYIGYFEDKRNDFTITRPFVDILKGQRDTLNAKSHPWEGVIDPRLPIYTTSRNGTYVGMPYGIPSNTVTSAMRNAAPSWYSTTNHPLCLNADFTVPLMTYAELQFILCEYKGYTVEEYKKGIQASIDYWGTLFGSVPDASGYIDAVSTTVNAETLALQKYIDLYMNGTEAWVEYRRTGYPTQILKPGEISVISGGEEIPFSTLSDTKGDIISRVKYPTNESTLNAQSFTDAVAKLQDGSNNYYSKMFWDVRTTSNPHPANK</sequence>
<organism evidence="2 3">
    <name type="scientific">Parabacteroides chartae</name>
    <dbReference type="NCBI Taxonomy" id="1037355"/>
    <lineage>
        <taxon>Bacteria</taxon>
        <taxon>Pseudomonadati</taxon>
        <taxon>Bacteroidota</taxon>
        <taxon>Bacteroidia</taxon>
        <taxon>Bacteroidales</taxon>
        <taxon>Tannerellaceae</taxon>
        <taxon>Parabacteroides</taxon>
    </lineage>
</organism>
<feature type="signal peptide" evidence="1">
    <location>
        <begin position="1"/>
        <end position="20"/>
    </location>
</feature>
<feature type="chain" id="PRO_5012730346" evidence="1">
    <location>
        <begin position="21"/>
        <end position="524"/>
    </location>
</feature>
<evidence type="ECO:0000313" key="2">
    <source>
        <dbReference type="EMBL" id="SKB88149.1"/>
    </source>
</evidence>
<keyword evidence="3" id="KW-1185">Reference proteome</keyword>
<proteinExistence type="predicted"/>